<dbReference type="EMBL" id="NHOO01000023">
    <property type="protein sequence ID" value="OVE46037.1"/>
    <property type="molecule type" value="Genomic_DNA"/>
</dbReference>
<dbReference type="Proteomes" id="UP000196342">
    <property type="component" value="Unassembled WGS sequence"/>
</dbReference>
<keyword evidence="2" id="KW-1185">Reference proteome</keyword>
<name>A0A202B389_CHRVL</name>
<accession>A0A202B389</accession>
<gene>
    <name evidence="1" type="ORF">CBW21_20485</name>
</gene>
<comment type="caution">
    <text evidence="1">The sequence shown here is derived from an EMBL/GenBank/DDBJ whole genome shotgun (WGS) entry which is preliminary data.</text>
</comment>
<evidence type="ECO:0000313" key="2">
    <source>
        <dbReference type="Proteomes" id="UP000196342"/>
    </source>
</evidence>
<dbReference type="AlphaFoldDB" id="A0A202B389"/>
<evidence type="ECO:0000313" key="1">
    <source>
        <dbReference type="EMBL" id="OVE46037.1"/>
    </source>
</evidence>
<reference evidence="1 2" key="1">
    <citation type="submission" date="2017-05" db="EMBL/GenBank/DDBJ databases">
        <title>Chromobacterium violaceum GHPS1 isolated from Hydrocarbon polluted soil in French Guiana display an awesome secondary metabolite arsenal and a battery of drug and heavy-metal-resistance and detoxification of xenobiotics proteins.</title>
        <authorList>
            <person name="Belbahri L."/>
        </authorList>
    </citation>
    <scope>NUCLEOTIDE SEQUENCE [LARGE SCALE GENOMIC DNA]</scope>
    <source>
        <strain evidence="1 2">GHPS1</strain>
    </source>
</reference>
<proteinExistence type="predicted"/>
<protein>
    <submittedName>
        <fullName evidence="1">Uncharacterized protein</fullName>
    </submittedName>
</protein>
<dbReference type="RefSeq" id="WP_043595781.1">
    <property type="nucleotide sequence ID" value="NZ_UFVI01000005.1"/>
</dbReference>
<sequence length="122" mass="12820">MDYDPGDDIVQRDVYASRSDCEKDWGNRDYCQAQPGSGHALGPSYTGSRIYQAPDGRQVKPLSYDGAVGSPALGVRSVTRSELNASPDAFAGSHASFRAGTPTRSGLFGHTAARASGFSFGG</sequence>
<organism evidence="1 2">
    <name type="scientific">Chromobacterium violaceum</name>
    <dbReference type="NCBI Taxonomy" id="536"/>
    <lineage>
        <taxon>Bacteria</taxon>
        <taxon>Pseudomonadati</taxon>
        <taxon>Pseudomonadota</taxon>
        <taxon>Betaproteobacteria</taxon>
        <taxon>Neisseriales</taxon>
        <taxon>Chromobacteriaceae</taxon>
        <taxon>Chromobacterium</taxon>
    </lineage>
</organism>